<protein>
    <submittedName>
        <fullName evidence="2">Uncharacterized protein</fullName>
    </submittedName>
</protein>
<proteinExistence type="predicted"/>
<comment type="caution">
    <text evidence="2">The sequence shown here is derived from an EMBL/GenBank/DDBJ whole genome shotgun (WGS) entry which is preliminary data.</text>
</comment>
<dbReference type="AlphaFoldDB" id="A0A9W7BNS7"/>
<feature type="region of interest" description="Disordered" evidence="1">
    <location>
        <begin position="33"/>
        <end position="56"/>
    </location>
</feature>
<accession>A0A9W7BNS7</accession>
<dbReference type="EMBL" id="BRXX01000111">
    <property type="protein sequence ID" value="GMH90997.1"/>
    <property type="molecule type" value="Genomic_DNA"/>
</dbReference>
<dbReference type="Proteomes" id="UP001165160">
    <property type="component" value="Unassembled WGS sequence"/>
</dbReference>
<sequence>MQPYLEMLISKAIGNSVARRALTAARAPLHSTLTGSLSTSSSSGAEGTSSSSSSSSPYIHPLSSIVLSHLQTHHPTFLTSHSLSPLTLRPDGTFTLGHTSSNISSDPTSPSTSNFIETKWDPSSKKHWLNVKINTKIGSYCLQDNTKPAWHGSKMSSVERIESAVDGMISSNEEAS</sequence>
<evidence type="ECO:0000256" key="1">
    <source>
        <dbReference type="SAM" id="MobiDB-lite"/>
    </source>
</evidence>
<reference evidence="3" key="1">
    <citation type="journal article" date="2023" name="Commun. Biol.">
        <title>Genome analysis of Parmales, the sister group of diatoms, reveals the evolutionary specialization of diatoms from phago-mixotrophs to photoautotrophs.</title>
        <authorList>
            <person name="Ban H."/>
            <person name="Sato S."/>
            <person name="Yoshikawa S."/>
            <person name="Yamada K."/>
            <person name="Nakamura Y."/>
            <person name="Ichinomiya M."/>
            <person name="Sato N."/>
            <person name="Blanc-Mathieu R."/>
            <person name="Endo H."/>
            <person name="Kuwata A."/>
            <person name="Ogata H."/>
        </authorList>
    </citation>
    <scope>NUCLEOTIDE SEQUENCE [LARGE SCALE GENOMIC DNA]</scope>
    <source>
        <strain evidence="3">NIES 3699</strain>
    </source>
</reference>
<evidence type="ECO:0000313" key="2">
    <source>
        <dbReference type="EMBL" id="GMH90997.1"/>
    </source>
</evidence>
<evidence type="ECO:0000313" key="3">
    <source>
        <dbReference type="Proteomes" id="UP001165160"/>
    </source>
</evidence>
<keyword evidence="3" id="KW-1185">Reference proteome</keyword>
<gene>
    <name evidence="2" type="ORF">TrVE_jg13157</name>
</gene>
<organism evidence="2 3">
    <name type="scientific">Triparma verrucosa</name>
    <dbReference type="NCBI Taxonomy" id="1606542"/>
    <lineage>
        <taxon>Eukaryota</taxon>
        <taxon>Sar</taxon>
        <taxon>Stramenopiles</taxon>
        <taxon>Ochrophyta</taxon>
        <taxon>Bolidophyceae</taxon>
        <taxon>Parmales</taxon>
        <taxon>Triparmaceae</taxon>
        <taxon>Triparma</taxon>
    </lineage>
</organism>
<name>A0A9W7BNS7_9STRA</name>